<dbReference type="Proteomes" id="UP001515480">
    <property type="component" value="Unassembled WGS sequence"/>
</dbReference>
<sequence>MQAAGLARLASVPPQPQATSAELILDIERLLRGPPLPARHTLERIHALLSASTAGSLELPTAPPPPPPPPPPQPVRRGTVEINSVRTHQIRALQRRMESDPAGGMGSRLSRARAEDEGAPRVAETFTQRAHLLANQPEVRRGHDHDRDMRFDPVSHRRPLPPEPVWFGRR</sequence>
<dbReference type="EMBL" id="JBGBPQ010000001">
    <property type="protein sequence ID" value="KAL1530878.1"/>
    <property type="molecule type" value="Genomic_DNA"/>
</dbReference>
<evidence type="ECO:0000313" key="3">
    <source>
        <dbReference type="Proteomes" id="UP001515480"/>
    </source>
</evidence>
<feature type="compositionally biased region" description="Pro residues" evidence="1">
    <location>
        <begin position="61"/>
        <end position="74"/>
    </location>
</feature>
<comment type="caution">
    <text evidence="2">The sequence shown here is derived from an EMBL/GenBank/DDBJ whole genome shotgun (WGS) entry which is preliminary data.</text>
</comment>
<gene>
    <name evidence="2" type="ORF">AB1Y20_001771</name>
</gene>
<evidence type="ECO:0000313" key="2">
    <source>
        <dbReference type="EMBL" id="KAL1530878.1"/>
    </source>
</evidence>
<proteinExistence type="predicted"/>
<accession>A0AB34KCP2</accession>
<keyword evidence="3" id="KW-1185">Reference proteome</keyword>
<name>A0AB34KCP2_PRYPA</name>
<organism evidence="2 3">
    <name type="scientific">Prymnesium parvum</name>
    <name type="common">Toxic golden alga</name>
    <dbReference type="NCBI Taxonomy" id="97485"/>
    <lineage>
        <taxon>Eukaryota</taxon>
        <taxon>Haptista</taxon>
        <taxon>Haptophyta</taxon>
        <taxon>Prymnesiophyceae</taxon>
        <taxon>Prymnesiales</taxon>
        <taxon>Prymnesiaceae</taxon>
        <taxon>Prymnesium</taxon>
    </lineage>
</organism>
<feature type="compositionally biased region" description="Basic and acidic residues" evidence="1">
    <location>
        <begin position="138"/>
        <end position="155"/>
    </location>
</feature>
<evidence type="ECO:0000256" key="1">
    <source>
        <dbReference type="SAM" id="MobiDB-lite"/>
    </source>
</evidence>
<reference evidence="2 3" key="1">
    <citation type="journal article" date="2024" name="Science">
        <title>Giant polyketide synthase enzymes in the biosynthesis of giant marine polyether toxins.</title>
        <authorList>
            <person name="Fallon T.R."/>
            <person name="Shende V.V."/>
            <person name="Wierzbicki I.H."/>
            <person name="Pendleton A.L."/>
            <person name="Watervoot N.F."/>
            <person name="Auber R.P."/>
            <person name="Gonzalez D.J."/>
            <person name="Wisecaver J.H."/>
            <person name="Moore B.S."/>
        </authorList>
    </citation>
    <scope>NUCLEOTIDE SEQUENCE [LARGE SCALE GENOMIC DNA]</scope>
    <source>
        <strain evidence="2 3">12B1</strain>
    </source>
</reference>
<protein>
    <submittedName>
        <fullName evidence="2">Uncharacterized protein</fullName>
    </submittedName>
</protein>
<feature type="region of interest" description="Disordered" evidence="1">
    <location>
        <begin position="56"/>
        <end position="170"/>
    </location>
</feature>
<dbReference type="AlphaFoldDB" id="A0AB34KCP2"/>